<feature type="region of interest" description="Disordered" evidence="11">
    <location>
        <begin position="1"/>
        <end position="26"/>
    </location>
</feature>
<dbReference type="InterPro" id="IPR014371">
    <property type="entry name" value="Oat_ACAT_DAG_ARE"/>
</dbReference>
<sequence>MSAVFGSAVSSAPTMASTDDVSAPSIQTSVTTQMVSLDPGSEGNPDGQPKTVRRTITTTTTTTTRKATASSASIDSLSMCGMSQTNNTVDSTDTLTAVKEVESVGVSSAAAAAAPVKPPRIPLKKPTLLDIDHLEATNSNFLGIYIIAQVCLVLFMVCSCHLHYVRVGTLFDPVVYDIVFSGFPDLMVAELRLLLSTLPALFIQQAFATEFIPETSSLSVLAVWESTWLLYWVVAISTSQFAWPQRAVLAIQMVTLLMKQHSFMAVNNELRRSHHNYKKTPLVRPDSAEPSKTPTEADTETEPLKSTPSTHAIAVFDHQAYPRNLAIPSFFYWLAVPSLVYQTAFPKMPAFRPIHFTYYFGWFLVSSLGLYITLDHLIYPTMRDISINGFYHTFMYLIPGTVMYVVLVFLVVFEYSLNAMAELTLFDERDFYGDWWNALGYESFSRKWATIVHRFLHKHVYVASKESFDLSRPVAMVVTFIVSGFLHELIMCTVLGTFQIDLFRMQALQVLYIWMDYKMPPAKKSYGITGFWGGYFLGPPFAIISYSRRFFE</sequence>
<evidence type="ECO:0000256" key="5">
    <source>
        <dbReference type="ARBA" id="ARBA00022824"/>
    </source>
</evidence>
<evidence type="ECO:0000256" key="8">
    <source>
        <dbReference type="ARBA" id="ARBA00023315"/>
    </source>
</evidence>
<feature type="transmembrane region" description="Helical" evidence="12">
    <location>
        <begin position="325"/>
        <end position="344"/>
    </location>
</feature>
<feature type="transmembrane region" description="Helical" evidence="12">
    <location>
        <begin position="356"/>
        <end position="374"/>
    </location>
</feature>
<dbReference type="EMBL" id="JAFCIX010000475">
    <property type="protein sequence ID" value="KAH6589081.1"/>
    <property type="molecule type" value="Genomic_DNA"/>
</dbReference>
<name>A0ABQ8F210_9FUNG</name>
<dbReference type="Pfam" id="PF03062">
    <property type="entry name" value="MBOAT"/>
    <property type="match status" value="1"/>
</dbReference>
<gene>
    <name evidence="13" type="ORF">BASA50_010246</name>
</gene>
<comment type="subcellular location">
    <subcellularLocation>
        <location evidence="1 10">Endoplasmic reticulum membrane</location>
        <topology evidence="1 10">Multi-pass membrane protein</topology>
    </subcellularLocation>
</comment>
<dbReference type="PANTHER" id="PTHR10408:SF9">
    <property type="entry name" value="STEROL O-ACYLTRANSFERASE 2-RELATED"/>
    <property type="match status" value="1"/>
</dbReference>
<evidence type="ECO:0000256" key="10">
    <source>
        <dbReference type="PIRNR" id="PIRNR000439"/>
    </source>
</evidence>
<evidence type="ECO:0000256" key="4">
    <source>
        <dbReference type="ARBA" id="ARBA00022692"/>
    </source>
</evidence>
<feature type="transmembrane region" description="Helical" evidence="12">
    <location>
        <begin position="525"/>
        <end position="546"/>
    </location>
</feature>
<comment type="caution">
    <text evidence="13">The sequence shown here is derived from an EMBL/GenBank/DDBJ whole genome shotgun (WGS) entry which is preliminary data.</text>
</comment>
<accession>A0ABQ8F210</accession>
<evidence type="ECO:0000256" key="3">
    <source>
        <dbReference type="ARBA" id="ARBA00022679"/>
    </source>
</evidence>
<proteinExistence type="inferred from homology"/>
<evidence type="ECO:0000256" key="6">
    <source>
        <dbReference type="ARBA" id="ARBA00022989"/>
    </source>
</evidence>
<feature type="transmembrane region" description="Helical" evidence="12">
    <location>
        <begin position="394"/>
        <end position="413"/>
    </location>
</feature>
<evidence type="ECO:0000256" key="2">
    <source>
        <dbReference type="ARBA" id="ARBA00009010"/>
    </source>
</evidence>
<feature type="region of interest" description="Disordered" evidence="11">
    <location>
        <begin position="280"/>
        <end position="305"/>
    </location>
</feature>
<keyword evidence="7 10" id="KW-0472">Membrane</keyword>
<organism evidence="13 14">
    <name type="scientific">Batrachochytrium salamandrivorans</name>
    <dbReference type="NCBI Taxonomy" id="1357716"/>
    <lineage>
        <taxon>Eukaryota</taxon>
        <taxon>Fungi</taxon>
        <taxon>Fungi incertae sedis</taxon>
        <taxon>Chytridiomycota</taxon>
        <taxon>Chytridiomycota incertae sedis</taxon>
        <taxon>Chytridiomycetes</taxon>
        <taxon>Rhizophydiales</taxon>
        <taxon>Rhizophydiales incertae sedis</taxon>
        <taxon>Batrachochytrium</taxon>
    </lineage>
</organism>
<evidence type="ECO:0000256" key="11">
    <source>
        <dbReference type="SAM" id="MobiDB-lite"/>
    </source>
</evidence>
<feature type="transmembrane region" description="Helical" evidence="12">
    <location>
        <begin position="142"/>
        <end position="162"/>
    </location>
</feature>
<feature type="transmembrane region" description="Helical" evidence="12">
    <location>
        <begin position="474"/>
        <end position="498"/>
    </location>
</feature>
<keyword evidence="14" id="KW-1185">Reference proteome</keyword>
<evidence type="ECO:0000313" key="14">
    <source>
        <dbReference type="Proteomes" id="UP001648503"/>
    </source>
</evidence>
<keyword evidence="3 10" id="KW-0808">Transferase</keyword>
<keyword evidence="6 12" id="KW-1133">Transmembrane helix</keyword>
<evidence type="ECO:0000256" key="7">
    <source>
        <dbReference type="ARBA" id="ARBA00023136"/>
    </source>
</evidence>
<reference evidence="13 14" key="1">
    <citation type="submission" date="2021-02" db="EMBL/GenBank/DDBJ databases">
        <title>Variation within the Batrachochytrium salamandrivorans European outbreak.</title>
        <authorList>
            <person name="Kelly M."/>
            <person name="Pasmans F."/>
            <person name="Shea T.P."/>
            <person name="Munoz J.F."/>
            <person name="Carranza S."/>
            <person name="Cuomo C.A."/>
            <person name="Martel A."/>
        </authorList>
    </citation>
    <scope>NUCLEOTIDE SEQUENCE [LARGE SCALE GENOMIC DNA]</scope>
    <source>
        <strain evidence="13 14">AMFP18/2</strain>
    </source>
</reference>
<evidence type="ECO:0000256" key="12">
    <source>
        <dbReference type="SAM" id="Phobius"/>
    </source>
</evidence>
<dbReference type="PIRSF" id="PIRSF000439">
    <property type="entry name" value="Oat_ACAT_DAG_ARE"/>
    <property type="match status" value="1"/>
</dbReference>
<comment type="similarity">
    <text evidence="2 10">Belongs to the membrane-bound acyltransferase family. Sterol o-acyltransferase subfamily.</text>
</comment>
<comment type="function">
    <text evidence="9">Sterol O-acyltransferase that catalyzes the formation of stery esters.</text>
</comment>
<keyword evidence="5 10" id="KW-0256">Endoplasmic reticulum</keyword>
<protein>
    <recommendedName>
        <fullName evidence="10">O-acyltransferase</fullName>
    </recommendedName>
</protein>
<evidence type="ECO:0000256" key="1">
    <source>
        <dbReference type="ARBA" id="ARBA00004477"/>
    </source>
</evidence>
<dbReference type="PANTHER" id="PTHR10408">
    <property type="entry name" value="STEROL O-ACYLTRANSFERASE"/>
    <property type="match status" value="1"/>
</dbReference>
<evidence type="ECO:0000313" key="13">
    <source>
        <dbReference type="EMBL" id="KAH6589081.1"/>
    </source>
</evidence>
<dbReference type="Proteomes" id="UP001648503">
    <property type="component" value="Unassembled WGS sequence"/>
</dbReference>
<dbReference type="InterPro" id="IPR004299">
    <property type="entry name" value="MBOAT_fam"/>
</dbReference>
<evidence type="ECO:0000256" key="9">
    <source>
        <dbReference type="ARBA" id="ARBA00023568"/>
    </source>
</evidence>
<keyword evidence="8 10" id="KW-0012">Acyltransferase</keyword>
<keyword evidence="4 12" id="KW-0812">Transmembrane</keyword>
<feature type="compositionally biased region" description="Polar residues" evidence="11">
    <location>
        <begin position="8"/>
        <end position="26"/>
    </location>
</feature>